<dbReference type="KEGG" id="llu:AKJ09_01514"/>
<dbReference type="OrthoDB" id="5513261at2"/>
<dbReference type="Proteomes" id="UP000064967">
    <property type="component" value="Chromosome"/>
</dbReference>
<dbReference type="AlphaFoldDB" id="A0A0K1PMT5"/>
<dbReference type="GO" id="GO:0016987">
    <property type="term" value="F:sigma factor activity"/>
    <property type="evidence" value="ECO:0007669"/>
    <property type="project" value="UniProtKB-KW"/>
</dbReference>
<name>A0A0K1PMT5_9BACT</name>
<feature type="domain" description="RNA polymerase sigma-70 region 2" evidence="6">
    <location>
        <begin position="45"/>
        <end position="106"/>
    </location>
</feature>
<sequence>MPSVEHIADPLLLGRAEKALVTPSSSTPTRERAADMRTKVHIERLVNDHYDFVWRSARRLGVRSADLDDVVQEVFLVAADRVHEIKHELGFLFRTCMFVASHMRRSTQRRREVSDDAVLEFGMLDERTPEQSAETAEALAQLHAILEDMPETLRAVFVLFELEQFTMSEIAETLDIPPGTVASRLRKAREIFLARTEGDTHAEEALSR</sequence>
<dbReference type="NCBIfam" id="TIGR02937">
    <property type="entry name" value="sigma70-ECF"/>
    <property type="match status" value="1"/>
</dbReference>
<evidence type="ECO:0000259" key="6">
    <source>
        <dbReference type="Pfam" id="PF04542"/>
    </source>
</evidence>
<dbReference type="PATRIC" id="fig|1391654.3.peg.1529"/>
<evidence type="ECO:0000259" key="7">
    <source>
        <dbReference type="Pfam" id="PF08281"/>
    </source>
</evidence>
<dbReference type="InterPro" id="IPR014284">
    <property type="entry name" value="RNA_pol_sigma-70_dom"/>
</dbReference>
<evidence type="ECO:0000313" key="8">
    <source>
        <dbReference type="EMBL" id="AKU94850.1"/>
    </source>
</evidence>
<dbReference type="STRING" id="1391654.AKJ09_01514"/>
<dbReference type="Gene3D" id="1.10.1740.10">
    <property type="match status" value="1"/>
</dbReference>
<keyword evidence="2" id="KW-0805">Transcription regulation</keyword>
<dbReference type="CDD" id="cd06171">
    <property type="entry name" value="Sigma70_r4"/>
    <property type="match status" value="1"/>
</dbReference>
<dbReference type="InterPro" id="IPR013324">
    <property type="entry name" value="RNA_pol_sigma_r3/r4-like"/>
</dbReference>
<dbReference type="GO" id="GO:0003677">
    <property type="term" value="F:DNA binding"/>
    <property type="evidence" value="ECO:0007669"/>
    <property type="project" value="UniProtKB-KW"/>
</dbReference>
<organism evidence="8 9">
    <name type="scientific">Labilithrix luteola</name>
    <dbReference type="NCBI Taxonomy" id="1391654"/>
    <lineage>
        <taxon>Bacteria</taxon>
        <taxon>Pseudomonadati</taxon>
        <taxon>Myxococcota</taxon>
        <taxon>Polyangia</taxon>
        <taxon>Polyangiales</taxon>
        <taxon>Labilitrichaceae</taxon>
        <taxon>Labilithrix</taxon>
    </lineage>
</organism>
<dbReference type="InterPro" id="IPR036388">
    <property type="entry name" value="WH-like_DNA-bd_sf"/>
</dbReference>
<evidence type="ECO:0000256" key="5">
    <source>
        <dbReference type="ARBA" id="ARBA00023163"/>
    </source>
</evidence>
<gene>
    <name evidence="8" type="ORF">AKJ09_01514</name>
</gene>
<dbReference type="InterPro" id="IPR007627">
    <property type="entry name" value="RNA_pol_sigma70_r2"/>
</dbReference>
<evidence type="ECO:0000256" key="1">
    <source>
        <dbReference type="ARBA" id="ARBA00010641"/>
    </source>
</evidence>
<evidence type="ECO:0000256" key="4">
    <source>
        <dbReference type="ARBA" id="ARBA00023125"/>
    </source>
</evidence>
<protein>
    <submittedName>
        <fullName evidence="8">RNA polymerase sigma factor RpoE</fullName>
    </submittedName>
</protein>
<keyword evidence="4" id="KW-0238">DNA-binding</keyword>
<proteinExistence type="inferred from homology"/>
<dbReference type="PANTHER" id="PTHR43133">
    <property type="entry name" value="RNA POLYMERASE ECF-TYPE SIGMA FACTO"/>
    <property type="match status" value="1"/>
</dbReference>
<accession>A0A0K1PMT5</accession>
<comment type="similarity">
    <text evidence="1">Belongs to the sigma-70 factor family. ECF subfamily.</text>
</comment>
<dbReference type="InterPro" id="IPR039425">
    <property type="entry name" value="RNA_pol_sigma-70-like"/>
</dbReference>
<feature type="domain" description="RNA polymerase sigma factor 70 region 4 type 2" evidence="7">
    <location>
        <begin position="140"/>
        <end position="190"/>
    </location>
</feature>
<keyword evidence="5" id="KW-0804">Transcription</keyword>
<dbReference type="InterPro" id="IPR013249">
    <property type="entry name" value="RNA_pol_sigma70_r4_t2"/>
</dbReference>
<dbReference type="Pfam" id="PF04542">
    <property type="entry name" value="Sigma70_r2"/>
    <property type="match status" value="1"/>
</dbReference>
<dbReference type="PANTHER" id="PTHR43133:SF8">
    <property type="entry name" value="RNA POLYMERASE SIGMA FACTOR HI_1459-RELATED"/>
    <property type="match status" value="1"/>
</dbReference>
<evidence type="ECO:0000256" key="3">
    <source>
        <dbReference type="ARBA" id="ARBA00023082"/>
    </source>
</evidence>
<dbReference type="EMBL" id="CP012333">
    <property type="protein sequence ID" value="AKU94850.1"/>
    <property type="molecule type" value="Genomic_DNA"/>
</dbReference>
<dbReference type="RefSeq" id="WP_146646392.1">
    <property type="nucleotide sequence ID" value="NZ_CP012333.1"/>
</dbReference>
<keyword evidence="9" id="KW-1185">Reference proteome</keyword>
<keyword evidence="3" id="KW-0731">Sigma factor</keyword>
<reference evidence="8 9" key="1">
    <citation type="submission" date="2015-08" db="EMBL/GenBank/DDBJ databases">
        <authorList>
            <person name="Babu N.S."/>
            <person name="Beckwith C.J."/>
            <person name="Beseler K.G."/>
            <person name="Brison A."/>
            <person name="Carone J.V."/>
            <person name="Caskin T.P."/>
            <person name="Diamond M."/>
            <person name="Durham M.E."/>
            <person name="Foxe J.M."/>
            <person name="Go M."/>
            <person name="Henderson B.A."/>
            <person name="Jones I.B."/>
            <person name="McGettigan J.A."/>
            <person name="Micheletti S.J."/>
            <person name="Nasrallah M.E."/>
            <person name="Ortiz D."/>
            <person name="Piller C.R."/>
            <person name="Privatt S.R."/>
            <person name="Schneider S.L."/>
            <person name="Sharp S."/>
            <person name="Smith T.C."/>
            <person name="Stanton J.D."/>
            <person name="Ullery H.E."/>
            <person name="Wilson R.J."/>
            <person name="Serrano M.G."/>
            <person name="Buck G."/>
            <person name="Lee V."/>
            <person name="Wang Y."/>
            <person name="Carvalho R."/>
            <person name="Voegtly L."/>
            <person name="Shi R."/>
            <person name="Duckworth R."/>
            <person name="Johnson A."/>
            <person name="Loviza R."/>
            <person name="Walstead R."/>
            <person name="Shah Z."/>
            <person name="Kiflezghi M."/>
            <person name="Wade K."/>
            <person name="Ball S.L."/>
            <person name="Bradley K.W."/>
            <person name="Asai D.J."/>
            <person name="Bowman C.A."/>
            <person name="Russell D.A."/>
            <person name="Pope W.H."/>
            <person name="Jacobs-Sera D."/>
            <person name="Hendrix R.W."/>
            <person name="Hatfull G.F."/>
        </authorList>
    </citation>
    <scope>NUCLEOTIDE SEQUENCE [LARGE SCALE GENOMIC DNA]</scope>
    <source>
        <strain evidence="8 9">DSM 27648</strain>
    </source>
</reference>
<dbReference type="Pfam" id="PF08281">
    <property type="entry name" value="Sigma70_r4_2"/>
    <property type="match status" value="1"/>
</dbReference>
<dbReference type="GO" id="GO:0006352">
    <property type="term" value="P:DNA-templated transcription initiation"/>
    <property type="evidence" value="ECO:0007669"/>
    <property type="project" value="InterPro"/>
</dbReference>
<dbReference type="SUPFAM" id="SSF88946">
    <property type="entry name" value="Sigma2 domain of RNA polymerase sigma factors"/>
    <property type="match status" value="1"/>
</dbReference>
<evidence type="ECO:0000313" key="9">
    <source>
        <dbReference type="Proteomes" id="UP000064967"/>
    </source>
</evidence>
<evidence type="ECO:0000256" key="2">
    <source>
        <dbReference type="ARBA" id="ARBA00023015"/>
    </source>
</evidence>
<dbReference type="InterPro" id="IPR013325">
    <property type="entry name" value="RNA_pol_sigma_r2"/>
</dbReference>
<dbReference type="SUPFAM" id="SSF88659">
    <property type="entry name" value="Sigma3 and sigma4 domains of RNA polymerase sigma factors"/>
    <property type="match status" value="1"/>
</dbReference>
<dbReference type="Gene3D" id="1.10.10.10">
    <property type="entry name" value="Winged helix-like DNA-binding domain superfamily/Winged helix DNA-binding domain"/>
    <property type="match status" value="1"/>
</dbReference>